<dbReference type="EMBL" id="DS985640">
    <property type="protein sequence ID" value="EDV18759.1"/>
    <property type="molecule type" value="Genomic_DNA"/>
</dbReference>
<keyword evidence="3" id="KW-1185">Reference proteome</keyword>
<reference evidence="2 3" key="1">
    <citation type="journal article" date="2008" name="Nature">
        <title>The Trichoplax genome and the nature of placozoans.</title>
        <authorList>
            <person name="Srivastava M."/>
            <person name="Begovic E."/>
            <person name="Chapman J."/>
            <person name="Putnam N.H."/>
            <person name="Hellsten U."/>
            <person name="Kawashima T."/>
            <person name="Kuo A."/>
            <person name="Mitros T."/>
            <person name="Salamov A."/>
            <person name="Carpenter M.L."/>
            <person name="Signorovitch A.Y."/>
            <person name="Moreno M.A."/>
            <person name="Kamm K."/>
            <person name="Grimwood J."/>
            <person name="Schmutz J."/>
            <person name="Shapiro H."/>
            <person name="Grigoriev I.V."/>
            <person name="Buss L.W."/>
            <person name="Schierwater B."/>
            <person name="Dellaporta S.L."/>
            <person name="Rokhsar D.S."/>
        </authorList>
    </citation>
    <scope>NUCLEOTIDE SEQUENCE [LARGE SCALE GENOMIC DNA]</scope>
    <source>
        <strain evidence="2 3">Grell-BS-1999</strain>
    </source>
</reference>
<feature type="non-terminal residue" evidence="2">
    <location>
        <position position="177"/>
    </location>
</feature>
<evidence type="ECO:0008006" key="4">
    <source>
        <dbReference type="Google" id="ProtNLM"/>
    </source>
</evidence>
<dbReference type="KEGG" id="tad:TRIADDRAFT_62770"/>
<evidence type="ECO:0000313" key="3">
    <source>
        <dbReference type="Proteomes" id="UP000009022"/>
    </source>
</evidence>
<proteinExistence type="predicted"/>
<dbReference type="KEGG" id="tad:TRIADDRAFT_62685"/>
<gene>
    <name evidence="2" type="ORF">TRIADDRAFT_62685</name>
    <name evidence="1" type="ORF">TRIADDRAFT_62770</name>
</gene>
<dbReference type="EMBL" id="DS985515">
    <property type="protein sequence ID" value="EDV18849.1"/>
    <property type="molecule type" value="Genomic_DNA"/>
</dbReference>
<evidence type="ECO:0000313" key="2">
    <source>
        <dbReference type="EMBL" id="EDV18849.1"/>
    </source>
</evidence>
<sequence length="177" mass="20084">MTVVELSLSRFFKRKYSSLYRAIGGYFTSRKNKKNREEKRAEAKEKIKSFLFESAIEDTGNIHTFAIDITGNIKKHSAKSEDRSYIHSGSIGGMSIGHNYSVIALKEDYGWMLPVTIDRVPHSENKYDFSVIQAESVLDKVPQGDISIIVGDSAYSCNKFIYKLSKRANVAVITRMR</sequence>
<dbReference type="InParanoid" id="B3SEJ6"/>
<dbReference type="AlphaFoldDB" id="B3SEJ6"/>
<dbReference type="Proteomes" id="UP000009022">
    <property type="component" value="Unassembled WGS sequence"/>
</dbReference>
<dbReference type="HOGENOM" id="CLU_106456_0_0_1"/>
<evidence type="ECO:0000313" key="1">
    <source>
        <dbReference type="EMBL" id="EDV18759.1"/>
    </source>
</evidence>
<protein>
    <recommendedName>
        <fullName evidence="4">Transposase IS4-like domain-containing protein</fullName>
    </recommendedName>
</protein>
<name>B3SEJ6_TRIAD</name>
<organism evidence="2 3">
    <name type="scientific">Trichoplax adhaerens</name>
    <name type="common">Trichoplax reptans</name>
    <dbReference type="NCBI Taxonomy" id="10228"/>
    <lineage>
        <taxon>Eukaryota</taxon>
        <taxon>Metazoa</taxon>
        <taxon>Placozoa</taxon>
        <taxon>Uniplacotomia</taxon>
        <taxon>Trichoplacea</taxon>
        <taxon>Trichoplacidae</taxon>
        <taxon>Trichoplax</taxon>
    </lineage>
</organism>
<accession>B3SEJ6</accession>